<evidence type="ECO:0000313" key="11">
    <source>
        <dbReference type="Proteomes" id="UP000218288"/>
    </source>
</evidence>
<keyword evidence="5" id="KW-0238">DNA-binding</keyword>
<evidence type="ECO:0000259" key="8">
    <source>
        <dbReference type="Pfam" id="PF07282"/>
    </source>
</evidence>
<dbReference type="EMBL" id="AP014809">
    <property type="protein sequence ID" value="BAU91384.1"/>
    <property type="molecule type" value="Genomic_DNA"/>
</dbReference>
<keyword evidence="6" id="KW-0233">DNA recombination</keyword>
<protein>
    <submittedName>
        <fullName evidence="10">Transposase, IS605 OrfB family</fullName>
    </submittedName>
</protein>
<dbReference type="Pfam" id="PF12323">
    <property type="entry name" value="HTH_OrfB_IS605"/>
    <property type="match status" value="1"/>
</dbReference>
<reference evidence="10 11" key="1">
    <citation type="journal article" date="2016" name="Genome Announc.">
        <title>Complete Genome Sequence of Methylobacterium populi P-1M, Isolated from Pink-Pigmented Household Biofilm.</title>
        <authorList>
            <person name="Morohoshi T."/>
            <person name="Ikeda T."/>
        </authorList>
    </citation>
    <scope>NUCLEOTIDE SEQUENCE [LARGE SCALE GENOMIC DNA]</scope>
    <source>
        <strain evidence="10 11">P-1M</strain>
    </source>
</reference>
<name>A0A160PFF0_9HYPH</name>
<feature type="domain" description="Cas12f1-like TNB" evidence="8">
    <location>
        <begin position="310"/>
        <end position="374"/>
    </location>
</feature>
<feature type="domain" description="Transposase putative helix-turn-helix" evidence="9">
    <location>
        <begin position="1"/>
        <end position="46"/>
    </location>
</feature>
<evidence type="ECO:0000256" key="5">
    <source>
        <dbReference type="ARBA" id="ARBA00023125"/>
    </source>
</evidence>
<dbReference type="Pfam" id="PF07282">
    <property type="entry name" value="Cas12f1-like_TNB"/>
    <property type="match status" value="1"/>
</dbReference>
<dbReference type="InterPro" id="IPR001959">
    <property type="entry name" value="Transposase"/>
</dbReference>
<evidence type="ECO:0000256" key="6">
    <source>
        <dbReference type="ARBA" id="ARBA00023172"/>
    </source>
</evidence>
<dbReference type="GO" id="GO:0006310">
    <property type="term" value="P:DNA recombination"/>
    <property type="evidence" value="ECO:0007669"/>
    <property type="project" value="UniProtKB-KW"/>
</dbReference>
<evidence type="ECO:0000313" key="10">
    <source>
        <dbReference type="EMBL" id="BAU91384.1"/>
    </source>
</evidence>
<dbReference type="OrthoDB" id="7867060at2"/>
<dbReference type="NCBIfam" id="NF040570">
    <property type="entry name" value="guided_TnpB"/>
    <property type="match status" value="1"/>
</dbReference>
<dbReference type="Proteomes" id="UP000218288">
    <property type="component" value="Chromosome"/>
</dbReference>
<dbReference type="GO" id="GO:0046872">
    <property type="term" value="F:metal ion binding"/>
    <property type="evidence" value="ECO:0007669"/>
    <property type="project" value="UniProtKB-KW"/>
</dbReference>
<evidence type="ECO:0000256" key="3">
    <source>
        <dbReference type="ARBA" id="ARBA00022723"/>
    </source>
</evidence>
<dbReference type="RefSeq" id="WP_063110974.1">
    <property type="nucleotide sequence ID" value="NZ_AP014809.1"/>
</dbReference>
<keyword evidence="2" id="KW-0815">Transposition</keyword>
<evidence type="ECO:0000256" key="2">
    <source>
        <dbReference type="ARBA" id="ARBA00022578"/>
    </source>
</evidence>
<evidence type="ECO:0000259" key="7">
    <source>
        <dbReference type="Pfam" id="PF01385"/>
    </source>
</evidence>
<keyword evidence="4" id="KW-0862">Zinc</keyword>
<keyword evidence="3" id="KW-0479">Metal-binding</keyword>
<sequence>MILTYQQKLRPTAAQHRLLAEALERQRLLYNAALQERRDAWRLGRKAITRFDQQKSLTVIRTDDPKGHGADPVTMGRWTLKRVEDGFTGFFGRVKRGLKPGFPRFKPASRWSTFGLLEATGLRHEGDRIRLKGFGRPIRLNHDRALPSDAKILGVTFTRKGRHWYVGFTIETTEVVAATPPLGEAVGGDLGVEALLTLSTGERLPNVRPASRRQREIRVSRRALARCRKGSNRRRKVKARLARQLRAVANTRDQHLHRVSARLTREHPLVVLEDLRIRNMTRSAVGTVDEPGANVSQKRGMNRSILDAGWGKLVQFVRYKAERAGGELICVDARATSQECRQCGAVAAKPLSLRRHVCPCGLDEHRDVNSAGVIRDRGLAVKAASEGGQPLGDANVGRRAVRRPGTLLAA</sequence>
<dbReference type="GO" id="GO:0003677">
    <property type="term" value="F:DNA binding"/>
    <property type="evidence" value="ECO:0007669"/>
    <property type="project" value="UniProtKB-KW"/>
</dbReference>
<evidence type="ECO:0000256" key="4">
    <source>
        <dbReference type="ARBA" id="ARBA00022833"/>
    </source>
</evidence>
<dbReference type="InterPro" id="IPR021027">
    <property type="entry name" value="Transposase_put_HTH"/>
</dbReference>
<proteinExistence type="inferred from homology"/>
<evidence type="ECO:0000259" key="9">
    <source>
        <dbReference type="Pfam" id="PF12323"/>
    </source>
</evidence>
<evidence type="ECO:0000256" key="1">
    <source>
        <dbReference type="ARBA" id="ARBA00008761"/>
    </source>
</evidence>
<gene>
    <name evidence="10" type="ORF">MPPM_2779</name>
</gene>
<dbReference type="InterPro" id="IPR010095">
    <property type="entry name" value="Cas12f1-like_TNB"/>
</dbReference>
<accession>A0A160PFF0</accession>
<organism evidence="10 11">
    <name type="scientific">Methylorubrum populi</name>
    <dbReference type="NCBI Taxonomy" id="223967"/>
    <lineage>
        <taxon>Bacteria</taxon>
        <taxon>Pseudomonadati</taxon>
        <taxon>Pseudomonadota</taxon>
        <taxon>Alphaproteobacteria</taxon>
        <taxon>Hyphomicrobiales</taxon>
        <taxon>Methylobacteriaceae</taxon>
        <taxon>Methylorubrum</taxon>
    </lineage>
</organism>
<dbReference type="Pfam" id="PF01385">
    <property type="entry name" value="OrfB_IS605"/>
    <property type="match status" value="1"/>
</dbReference>
<dbReference type="AlphaFoldDB" id="A0A160PFF0"/>
<dbReference type="GO" id="GO:0032196">
    <property type="term" value="P:transposition"/>
    <property type="evidence" value="ECO:0007669"/>
    <property type="project" value="UniProtKB-KW"/>
</dbReference>
<comment type="similarity">
    <text evidence="1">In the C-terminal section; belongs to the transposase 35 family.</text>
</comment>
<feature type="domain" description="Probable transposase IS891/IS1136/IS1341" evidence="7">
    <location>
        <begin position="174"/>
        <end position="283"/>
    </location>
</feature>